<protein>
    <submittedName>
        <fullName evidence="7">Cobalt/nickel transport system permease protein</fullName>
    </submittedName>
</protein>
<dbReference type="NCBIfam" id="TIGR02454">
    <property type="entry name" value="ECF_T_CbiQ"/>
    <property type="match status" value="1"/>
</dbReference>
<evidence type="ECO:0000256" key="3">
    <source>
        <dbReference type="ARBA" id="ARBA00022692"/>
    </source>
</evidence>
<keyword evidence="4 6" id="KW-1133">Transmembrane helix</keyword>
<comment type="subcellular location">
    <subcellularLocation>
        <location evidence="1">Cell membrane</location>
        <topology evidence="1">Multi-pass membrane protein</topology>
    </subcellularLocation>
</comment>
<dbReference type="CDD" id="cd16914">
    <property type="entry name" value="EcfT"/>
    <property type="match status" value="1"/>
</dbReference>
<reference evidence="7 8" key="1">
    <citation type="submission" date="2016-10" db="EMBL/GenBank/DDBJ databases">
        <authorList>
            <person name="de Groot N.N."/>
        </authorList>
    </citation>
    <scope>NUCLEOTIDE SEQUENCE [LARGE SCALE GENOMIC DNA]</scope>
    <source>
        <strain evidence="7 8">DSM 13305</strain>
    </source>
</reference>
<keyword evidence="5 6" id="KW-0472">Membrane</keyword>
<keyword evidence="2" id="KW-1003">Cell membrane</keyword>
<organism evidence="7 8">
    <name type="scientific">Propionispora vibrioides</name>
    <dbReference type="NCBI Taxonomy" id="112903"/>
    <lineage>
        <taxon>Bacteria</taxon>
        <taxon>Bacillati</taxon>
        <taxon>Bacillota</taxon>
        <taxon>Negativicutes</taxon>
        <taxon>Selenomonadales</taxon>
        <taxon>Sporomusaceae</taxon>
        <taxon>Propionispora</taxon>
    </lineage>
</organism>
<dbReference type="InterPro" id="IPR012809">
    <property type="entry name" value="ECF_CbiQ"/>
</dbReference>
<dbReference type="RefSeq" id="WP_091746966.1">
    <property type="nucleotide sequence ID" value="NZ_FODY01000011.1"/>
</dbReference>
<dbReference type="PANTHER" id="PTHR34857">
    <property type="entry name" value="SLL0384 PROTEIN"/>
    <property type="match status" value="1"/>
</dbReference>
<sequence>MKKSPEELALPLWLCQERPPVWPEVSRGRWLRIHYLEKTWRAIQNILLSDGEQEKLLDRNGLLQRLEPRSKVLGSFLLLIALAGAQQVLTLCLLHGLLCLLAGVSRIGWRYYGRRVLLPTLLFSGWLLLPALTGHIVPGEALFSLTGPSGYVLTITRPGVTAAVTVLLRTAGSLGTVLLVMATTRWDTLTKTMACLGVPGSLVMVLDMTYRYLFLFLQLLEEYIMGRKSRMVAGEDQKNSREWIGLALAGFFRMVMEYSREIEAAMRERGYTGRYSYQPPGKLRLADAVFPALMLVICFSVWGS</sequence>
<dbReference type="Pfam" id="PF02361">
    <property type="entry name" value="CbiQ"/>
    <property type="match status" value="1"/>
</dbReference>
<dbReference type="Proteomes" id="UP000198847">
    <property type="component" value="Unassembled WGS sequence"/>
</dbReference>
<evidence type="ECO:0000256" key="4">
    <source>
        <dbReference type="ARBA" id="ARBA00022989"/>
    </source>
</evidence>
<dbReference type="InterPro" id="IPR051611">
    <property type="entry name" value="ECF_transporter_component"/>
</dbReference>
<dbReference type="InterPro" id="IPR003339">
    <property type="entry name" value="ABC/ECF_trnsptr_transmembrane"/>
</dbReference>
<proteinExistence type="predicted"/>
<dbReference type="AlphaFoldDB" id="A0A1H8VIM3"/>
<gene>
    <name evidence="7" type="ORF">SAMN04490178_111112</name>
</gene>
<dbReference type="EMBL" id="FODY01000011">
    <property type="protein sequence ID" value="SEP15154.1"/>
    <property type="molecule type" value="Genomic_DNA"/>
</dbReference>
<evidence type="ECO:0000256" key="1">
    <source>
        <dbReference type="ARBA" id="ARBA00004651"/>
    </source>
</evidence>
<feature type="transmembrane region" description="Helical" evidence="6">
    <location>
        <begin position="76"/>
        <end position="104"/>
    </location>
</feature>
<dbReference type="GO" id="GO:0043190">
    <property type="term" value="C:ATP-binding cassette (ABC) transporter complex"/>
    <property type="evidence" value="ECO:0007669"/>
    <property type="project" value="InterPro"/>
</dbReference>
<keyword evidence="3 6" id="KW-0812">Transmembrane</keyword>
<accession>A0A1H8VIM3</accession>
<dbReference type="STRING" id="112903.SAMN04490178_111112"/>
<evidence type="ECO:0000256" key="6">
    <source>
        <dbReference type="SAM" id="Phobius"/>
    </source>
</evidence>
<dbReference type="OrthoDB" id="9815246at2"/>
<feature type="transmembrane region" description="Helical" evidence="6">
    <location>
        <begin position="158"/>
        <end position="182"/>
    </location>
</feature>
<evidence type="ECO:0000313" key="8">
    <source>
        <dbReference type="Proteomes" id="UP000198847"/>
    </source>
</evidence>
<feature type="transmembrane region" description="Helical" evidence="6">
    <location>
        <begin position="194"/>
        <end position="220"/>
    </location>
</feature>
<evidence type="ECO:0000256" key="2">
    <source>
        <dbReference type="ARBA" id="ARBA00022475"/>
    </source>
</evidence>
<name>A0A1H8VIM3_9FIRM</name>
<evidence type="ECO:0000313" key="7">
    <source>
        <dbReference type="EMBL" id="SEP15154.1"/>
    </source>
</evidence>
<dbReference type="PANTHER" id="PTHR34857:SF2">
    <property type="entry name" value="SLL0384 PROTEIN"/>
    <property type="match status" value="1"/>
</dbReference>
<keyword evidence="8" id="KW-1185">Reference proteome</keyword>
<dbReference type="GO" id="GO:0006824">
    <property type="term" value="P:cobalt ion transport"/>
    <property type="evidence" value="ECO:0007669"/>
    <property type="project" value="InterPro"/>
</dbReference>
<feature type="transmembrane region" description="Helical" evidence="6">
    <location>
        <begin position="116"/>
        <end position="138"/>
    </location>
</feature>
<evidence type="ECO:0000256" key="5">
    <source>
        <dbReference type="ARBA" id="ARBA00023136"/>
    </source>
</evidence>